<protein>
    <submittedName>
        <fullName evidence="1">SgcJ/EcaC family oxidoreductase</fullName>
    </submittedName>
</protein>
<dbReference type="Proteomes" id="UP001501777">
    <property type="component" value="Unassembled WGS sequence"/>
</dbReference>
<evidence type="ECO:0000313" key="2">
    <source>
        <dbReference type="Proteomes" id="UP001501777"/>
    </source>
</evidence>
<dbReference type="EMBL" id="BAAASG010000007">
    <property type="protein sequence ID" value="GAA2486845.1"/>
    <property type="molecule type" value="Genomic_DNA"/>
</dbReference>
<comment type="caution">
    <text evidence="1">The sequence shown here is derived from an EMBL/GenBank/DDBJ whole genome shotgun (WGS) entry which is preliminary data.</text>
</comment>
<dbReference type="Gene3D" id="3.10.450.50">
    <property type="match status" value="1"/>
</dbReference>
<proteinExistence type="predicted"/>
<accession>A0ABN3LMA7</accession>
<reference evidence="1 2" key="1">
    <citation type="journal article" date="2019" name="Int. J. Syst. Evol. Microbiol.">
        <title>The Global Catalogue of Microorganisms (GCM) 10K type strain sequencing project: providing services to taxonomists for standard genome sequencing and annotation.</title>
        <authorList>
            <consortium name="The Broad Institute Genomics Platform"/>
            <consortium name="The Broad Institute Genome Sequencing Center for Infectious Disease"/>
            <person name="Wu L."/>
            <person name="Ma J."/>
        </authorList>
    </citation>
    <scope>NUCLEOTIDE SEQUENCE [LARGE SCALE GENOMIC DNA]</scope>
    <source>
        <strain evidence="1 2">JCM 4395</strain>
    </source>
</reference>
<dbReference type="InterPro" id="IPR032710">
    <property type="entry name" value="NTF2-like_dom_sf"/>
</dbReference>
<evidence type="ECO:0000313" key="1">
    <source>
        <dbReference type="EMBL" id="GAA2486845.1"/>
    </source>
</evidence>
<sequence length="141" mass="15758">MTTTTDDKTILSAVLDAWKSDVDAHQPERVASHFTEDAVFQGLHPYSVGRQGVAEYYDSQPLGMKAAYRILETRRFTEDLVLGYLDVDFTFTDRPPIAVKLSVLAKRVKEGWSIAHYQVSRLEQGAAQSQIEQAKAAEAQP</sequence>
<dbReference type="SUPFAM" id="SSF54427">
    <property type="entry name" value="NTF2-like"/>
    <property type="match status" value="1"/>
</dbReference>
<organism evidence="1 2">
    <name type="scientific">Streptomyces longisporus</name>
    <dbReference type="NCBI Taxonomy" id="1948"/>
    <lineage>
        <taxon>Bacteria</taxon>
        <taxon>Bacillati</taxon>
        <taxon>Actinomycetota</taxon>
        <taxon>Actinomycetes</taxon>
        <taxon>Kitasatosporales</taxon>
        <taxon>Streptomycetaceae</taxon>
        <taxon>Streptomyces</taxon>
    </lineage>
</organism>
<name>A0ABN3LMA7_STRLO</name>
<gene>
    <name evidence="1" type="ORF">GCM10010276_26460</name>
</gene>
<dbReference type="RefSeq" id="WP_344400359.1">
    <property type="nucleotide sequence ID" value="NZ_BAAASG010000007.1"/>
</dbReference>
<keyword evidence="2" id="KW-1185">Reference proteome</keyword>